<reference evidence="2 3" key="1">
    <citation type="submission" date="2020-01" db="EMBL/GenBank/DDBJ databases">
        <authorList>
            <consortium name="DOE Joint Genome Institute"/>
            <person name="Haridas S."/>
            <person name="Albert R."/>
            <person name="Binder M."/>
            <person name="Bloem J."/>
            <person name="Labutti K."/>
            <person name="Salamov A."/>
            <person name="Andreopoulos B."/>
            <person name="Baker S.E."/>
            <person name="Barry K."/>
            <person name="Bills G."/>
            <person name="Bluhm B.H."/>
            <person name="Cannon C."/>
            <person name="Castanera R."/>
            <person name="Culley D.E."/>
            <person name="Daum C."/>
            <person name="Ezra D."/>
            <person name="Gonzalez J.B."/>
            <person name="Henrissat B."/>
            <person name="Kuo A."/>
            <person name="Liang C."/>
            <person name="Lipzen A."/>
            <person name="Lutzoni F."/>
            <person name="Magnuson J."/>
            <person name="Mondo S."/>
            <person name="Nolan M."/>
            <person name="Ohm R."/>
            <person name="Pangilinan J."/>
            <person name="Park H.-J.H."/>
            <person name="Ramirez L."/>
            <person name="Alfaro M."/>
            <person name="Sun H."/>
            <person name="Tritt A."/>
            <person name="Yoshinaga Y."/>
            <person name="Zwiers L.-H.L."/>
            <person name="Turgeon B.G."/>
            <person name="Goodwin S.B."/>
            <person name="Spatafora J.W."/>
            <person name="Crous P.W."/>
            <person name="Grigoriev I.V."/>
        </authorList>
    </citation>
    <scope>NUCLEOTIDE SEQUENCE [LARGE SCALE GENOMIC DNA]</scope>
    <source>
        <strain evidence="2 3">CBS 611.86</strain>
    </source>
</reference>
<protein>
    <submittedName>
        <fullName evidence="2">Uncharacterized protein</fullName>
    </submittedName>
</protein>
<keyword evidence="1" id="KW-0732">Signal</keyword>
<sequence>MGLHAEKGTKLLLELELVLVVVPSRASVSSALLRDGTWSCTKPKQGFKRSQGHLNTPRPGYPVPNSFSLMHLGTVGSCTPMEAVSTPRDNNFARILAVFADQSEGRVKSKSFLETAAFDGFHSCPLG</sequence>
<dbReference type="Proteomes" id="UP000481861">
    <property type="component" value="Unassembled WGS sequence"/>
</dbReference>
<proteinExistence type="predicted"/>
<evidence type="ECO:0000313" key="3">
    <source>
        <dbReference type="Proteomes" id="UP000481861"/>
    </source>
</evidence>
<dbReference type="AlphaFoldDB" id="A0A7C8M3Z8"/>
<gene>
    <name evidence="2" type="ORF">BDV95DRAFT_597973</name>
</gene>
<evidence type="ECO:0000313" key="2">
    <source>
        <dbReference type="EMBL" id="KAF2867778.1"/>
    </source>
</evidence>
<dbReference type="EMBL" id="JAADJZ010000022">
    <property type="protein sequence ID" value="KAF2867778.1"/>
    <property type="molecule type" value="Genomic_DNA"/>
</dbReference>
<feature type="chain" id="PRO_5028810767" evidence="1">
    <location>
        <begin position="27"/>
        <end position="127"/>
    </location>
</feature>
<organism evidence="2 3">
    <name type="scientific">Massariosphaeria phaeospora</name>
    <dbReference type="NCBI Taxonomy" id="100035"/>
    <lineage>
        <taxon>Eukaryota</taxon>
        <taxon>Fungi</taxon>
        <taxon>Dikarya</taxon>
        <taxon>Ascomycota</taxon>
        <taxon>Pezizomycotina</taxon>
        <taxon>Dothideomycetes</taxon>
        <taxon>Pleosporomycetidae</taxon>
        <taxon>Pleosporales</taxon>
        <taxon>Pleosporales incertae sedis</taxon>
        <taxon>Massariosphaeria</taxon>
    </lineage>
</organism>
<evidence type="ECO:0000256" key="1">
    <source>
        <dbReference type="SAM" id="SignalP"/>
    </source>
</evidence>
<accession>A0A7C8M3Z8</accession>
<feature type="signal peptide" evidence="1">
    <location>
        <begin position="1"/>
        <end position="26"/>
    </location>
</feature>
<name>A0A7C8M3Z8_9PLEO</name>
<keyword evidence="3" id="KW-1185">Reference proteome</keyword>
<comment type="caution">
    <text evidence="2">The sequence shown here is derived from an EMBL/GenBank/DDBJ whole genome shotgun (WGS) entry which is preliminary data.</text>
</comment>